<gene>
    <name evidence="2" type="primary">AVEN_203031_1</name>
    <name evidence="2" type="ORF">CDAR_318391</name>
</gene>
<reference evidence="2 3" key="1">
    <citation type="submission" date="2021-06" db="EMBL/GenBank/DDBJ databases">
        <title>Caerostris darwini draft genome.</title>
        <authorList>
            <person name="Kono N."/>
            <person name="Arakawa K."/>
        </authorList>
    </citation>
    <scope>NUCLEOTIDE SEQUENCE [LARGE SCALE GENOMIC DNA]</scope>
</reference>
<comment type="caution">
    <text evidence="2">The sequence shown here is derived from an EMBL/GenBank/DDBJ whole genome shotgun (WGS) entry which is preliminary data.</text>
</comment>
<keyword evidence="1" id="KW-0812">Transmembrane</keyword>
<keyword evidence="1" id="KW-1133">Transmembrane helix</keyword>
<name>A0AAV4PX01_9ARAC</name>
<evidence type="ECO:0000313" key="3">
    <source>
        <dbReference type="Proteomes" id="UP001054837"/>
    </source>
</evidence>
<accession>A0AAV4PX01</accession>
<keyword evidence="1" id="KW-0472">Membrane</keyword>
<evidence type="ECO:0000256" key="1">
    <source>
        <dbReference type="SAM" id="Phobius"/>
    </source>
</evidence>
<evidence type="ECO:0000313" key="2">
    <source>
        <dbReference type="EMBL" id="GIY00657.1"/>
    </source>
</evidence>
<protein>
    <submittedName>
        <fullName evidence="2">COesterase domain-containing protein</fullName>
    </submittedName>
</protein>
<dbReference type="Proteomes" id="UP001054837">
    <property type="component" value="Unassembled WGS sequence"/>
</dbReference>
<proteinExistence type="predicted"/>
<dbReference type="EMBL" id="BPLQ01003461">
    <property type="protein sequence ID" value="GIY00657.1"/>
    <property type="molecule type" value="Genomic_DNA"/>
</dbReference>
<organism evidence="2 3">
    <name type="scientific">Caerostris darwini</name>
    <dbReference type="NCBI Taxonomy" id="1538125"/>
    <lineage>
        <taxon>Eukaryota</taxon>
        <taxon>Metazoa</taxon>
        <taxon>Ecdysozoa</taxon>
        <taxon>Arthropoda</taxon>
        <taxon>Chelicerata</taxon>
        <taxon>Arachnida</taxon>
        <taxon>Araneae</taxon>
        <taxon>Araneomorphae</taxon>
        <taxon>Entelegynae</taxon>
        <taxon>Araneoidea</taxon>
        <taxon>Araneidae</taxon>
        <taxon>Caerostris</taxon>
    </lineage>
</organism>
<dbReference type="AlphaFoldDB" id="A0AAV4PX01"/>
<feature type="transmembrane region" description="Helical" evidence="1">
    <location>
        <begin position="71"/>
        <end position="93"/>
    </location>
</feature>
<keyword evidence="3" id="KW-1185">Reference proteome</keyword>
<sequence>MSPPAEQPKRKDDRLSLLTNLHRSYGQTDSGLSTFAQDAAVMSQEFKEYQQQQQRQNYDEPEKIFCLRQQFLMVTAIIVVVSLVIFVLFVTTFRKVPNDDSFLNIDSLSGNPEFSSTHSQVAVKTSCGHVIGKAEDDAYAFKVSDQFPSILYLMPLK</sequence>